<evidence type="ECO:0000313" key="3">
    <source>
        <dbReference type="EMBL" id="ATL46767.1"/>
    </source>
</evidence>
<name>A0A291QS54_9BACT</name>
<evidence type="ECO:0000259" key="2">
    <source>
        <dbReference type="Pfam" id="PF00156"/>
    </source>
</evidence>
<sequence>MLTNLMNLFYPHCCEACGLSLTNSERYLCLSCFGKLPSTNFLHWPENPVAKMFYGRVDLKMAAATYYYHKDSILQRLVHRFKYKETPHLAVWFGKCMGEQFLEAGIPILFDAIVPMPLHPQKYKVRGYNQAEELARGLALKLQLPLMADYLRRKSYNNSQTRKGRVDRWENVEGIFEVRDQGTASCKHVLLIDDVVTTGATMESAAQALLPYVDALSIVCLGVTA</sequence>
<dbReference type="InterPro" id="IPR029057">
    <property type="entry name" value="PRTase-like"/>
</dbReference>
<evidence type="ECO:0000256" key="1">
    <source>
        <dbReference type="ARBA" id="ARBA00008007"/>
    </source>
</evidence>
<dbReference type="InterPro" id="IPR051910">
    <property type="entry name" value="ComF/GntX_DNA_util-trans"/>
</dbReference>
<dbReference type="Gene3D" id="3.40.50.2020">
    <property type="match status" value="1"/>
</dbReference>
<dbReference type="KEGG" id="cbae:COR50_06025"/>
<dbReference type="Pfam" id="PF00156">
    <property type="entry name" value="Pribosyltran"/>
    <property type="match status" value="1"/>
</dbReference>
<accession>A0A291QS54</accession>
<dbReference type="CDD" id="cd06223">
    <property type="entry name" value="PRTases_typeI"/>
    <property type="match status" value="1"/>
</dbReference>
<evidence type="ECO:0000313" key="4">
    <source>
        <dbReference type="Proteomes" id="UP000220133"/>
    </source>
</evidence>
<dbReference type="AlphaFoldDB" id="A0A291QS54"/>
<keyword evidence="3" id="KW-0808">Transferase</keyword>
<dbReference type="GO" id="GO:0016757">
    <property type="term" value="F:glycosyltransferase activity"/>
    <property type="evidence" value="ECO:0007669"/>
    <property type="project" value="UniProtKB-KW"/>
</dbReference>
<dbReference type="InterPro" id="IPR000836">
    <property type="entry name" value="PRTase_dom"/>
</dbReference>
<proteinExistence type="inferred from homology"/>
<protein>
    <submittedName>
        <fullName evidence="3">Amidophosphoribosyltransferase</fullName>
    </submittedName>
</protein>
<dbReference type="PANTHER" id="PTHR47505">
    <property type="entry name" value="DNA UTILIZATION PROTEIN YHGH"/>
    <property type="match status" value="1"/>
</dbReference>
<gene>
    <name evidence="3" type="ORF">COR50_06025</name>
</gene>
<keyword evidence="3" id="KW-0328">Glycosyltransferase</keyword>
<feature type="domain" description="Phosphoribosyltransferase" evidence="2">
    <location>
        <begin position="132"/>
        <end position="210"/>
    </location>
</feature>
<dbReference type="SUPFAM" id="SSF53271">
    <property type="entry name" value="PRTase-like"/>
    <property type="match status" value="1"/>
</dbReference>
<comment type="similarity">
    <text evidence="1">Belongs to the ComF/GntX family.</text>
</comment>
<dbReference type="EMBL" id="CP023777">
    <property type="protein sequence ID" value="ATL46767.1"/>
    <property type="molecule type" value="Genomic_DNA"/>
</dbReference>
<organism evidence="3 4">
    <name type="scientific">Chitinophaga caeni</name>
    <dbReference type="NCBI Taxonomy" id="2029983"/>
    <lineage>
        <taxon>Bacteria</taxon>
        <taxon>Pseudomonadati</taxon>
        <taxon>Bacteroidota</taxon>
        <taxon>Chitinophagia</taxon>
        <taxon>Chitinophagales</taxon>
        <taxon>Chitinophagaceae</taxon>
        <taxon>Chitinophaga</taxon>
    </lineage>
</organism>
<dbReference type="PANTHER" id="PTHR47505:SF1">
    <property type="entry name" value="DNA UTILIZATION PROTEIN YHGH"/>
    <property type="match status" value="1"/>
</dbReference>
<keyword evidence="4" id="KW-1185">Reference proteome</keyword>
<dbReference type="Proteomes" id="UP000220133">
    <property type="component" value="Chromosome"/>
</dbReference>
<reference evidence="3 4" key="1">
    <citation type="submission" date="2017-10" db="EMBL/GenBank/DDBJ databases">
        <title>Paenichitinophaga pekingensis gen. nov., sp. nov., isolated from activated sludge.</title>
        <authorList>
            <person name="Jin D."/>
            <person name="Kong X."/>
            <person name="Deng Y."/>
            <person name="Bai Z."/>
        </authorList>
    </citation>
    <scope>NUCLEOTIDE SEQUENCE [LARGE SCALE GENOMIC DNA]</scope>
    <source>
        <strain evidence="3 4">13</strain>
    </source>
</reference>